<dbReference type="InterPro" id="IPR003841">
    <property type="entry name" value="Na/Pi_transpt"/>
</dbReference>
<evidence type="ECO:0000313" key="9">
    <source>
        <dbReference type="Proteomes" id="UP000011134"/>
    </source>
</evidence>
<dbReference type="SUPFAM" id="SSF109755">
    <property type="entry name" value="PhoU-like"/>
    <property type="match status" value="1"/>
</dbReference>
<dbReference type="InterPro" id="IPR026022">
    <property type="entry name" value="PhoU_dom"/>
</dbReference>
<dbReference type="PANTHER" id="PTHR10010">
    <property type="entry name" value="SOLUTE CARRIER FAMILY 34 SODIUM PHOSPHATE , MEMBER 2-RELATED"/>
    <property type="match status" value="1"/>
</dbReference>
<dbReference type="InterPro" id="IPR038078">
    <property type="entry name" value="PhoU-like_sf"/>
</dbReference>
<feature type="transmembrane region" description="Helical" evidence="6">
    <location>
        <begin position="124"/>
        <end position="145"/>
    </location>
</feature>
<keyword evidence="2" id="KW-1003">Cell membrane</keyword>
<dbReference type="EMBL" id="AMZO01000016">
    <property type="protein sequence ID" value="ELR65631.1"/>
    <property type="molecule type" value="Genomic_DNA"/>
</dbReference>
<reference evidence="8 9" key="1">
    <citation type="submission" date="2012-12" db="EMBL/GenBank/DDBJ databases">
        <title>Genome Assembly of Photobacterium sp. AK15.</title>
        <authorList>
            <person name="Khatri I."/>
            <person name="Vaidya B."/>
            <person name="Srinivas T.N.R."/>
            <person name="Subramanian S."/>
            <person name="Pinnaka A."/>
        </authorList>
    </citation>
    <scope>NUCLEOTIDE SEQUENCE [LARGE SCALE GENOMIC DNA]</scope>
    <source>
        <strain evidence="8 9">AK15</strain>
    </source>
</reference>
<name>L8J9Z7_9GAMM</name>
<dbReference type="Gene3D" id="1.20.58.220">
    <property type="entry name" value="Phosphate transport system protein phou homolog 2, domain 2"/>
    <property type="match status" value="1"/>
</dbReference>
<evidence type="ECO:0000259" key="7">
    <source>
        <dbReference type="Pfam" id="PF01895"/>
    </source>
</evidence>
<evidence type="ECO:0000256" key="5">
    <source>
        <dbReference type="ARBA" id="ARBA00023136"/>
    </source>
</evidence>
<feature type="transmembrane region" description="Helical" evidence="6">
    <location>
        <begin position="45"/>
        <end position="63"/>
    </location>
</feature>
<keyword evidence="5 6" id="KW-0472">Membrane</keyword>
<evidence type="ECO:0000256" key="3">
    <source>
        <dbReference type="ARBA" id="ARBA00022692"/>
    </source>
</evidence>
<feature type="transmembrane region" description="Helical" evidence="6">
    <location>
        <begin position="252"/>
        <end position="273"/>
    </location>
</feature>
<comment type="subcellular location">
    <subcellularLocation>
        <location evidence="1">Cell membrane</location>
        <topology evidence="1">Multi-pass membrane protein</topology>
    </subcellularLocation>
</comment>
<sequence length="595" mass="65734">MNRRCLIKTKNKLSFSSPFIWGLLILLLASFSAFASESLSGDIDWADMAMGLFGGLALFLFGMDQMSDALKSALGDQMKDLLAKLTRNRFTGALTGAFVTAVVQSSSITTVLVVGFVSAGMMTMAQSIGIIMGANVGTTITAQIVAFKVEEAALWIIAIGFLLMFTAKTERFQHYGSMLMGLGMIFFGMGLMGEAMHPLRSFEPFLELMNKMVQPLLAILVGALFTALVQSSSATTAIVITMAGQGLISLEAGILLAFGSNIGTCFTAQLAAIGKSREALRAACVHLFFNVGGVIIWLPFVSVLSDWIITISPSYPELTGTTRLAAEAPRQIANAHTLFNVINTLIFISFTNYMAKLVLWIIPHKKQTQRIIISPKYLDPSLIETPSLALQRAQLEAARMGEIVHRMLSEFRLGSMSRDRKKFEKVREMDDKVDILESEILRYLGAIRQQPLTEQESAYIERVMITADEFESIGDVIEYDLTNLAYRALDENIQPSETMRHLNSKLGEKLIEAINATIQAVKNDDQNAANDVLNMKQDISSLIKQAMDIQSQELAKVSRNHIEAIRMEMTILDSFKRIYTLLKRIAKKVAPPEVH</sequence>
<organism evidence="8 9">
    <name type="scientific">Photobacterium marinum</name>
    <dbReference type="NCBI Taxonomy" id="1056511"/>
    <lineage>
        <taxon>Bacteria</taxon>
        <taxon>Pseudomonadati</taxon>
        <taxon>Pseudomonadota</taxon>
        <taxon>Gammaproteobacteria</taxon>
        <taxon>Vibrionales</taxon>
        <taxon>Vibrionaceae</taxon>
        <taxon>Photobacterium</taxon>
    </lineage>
</organism>
<proteinExistence type="predicted"/>
<feature type="transmembrane region" description="Helical" evidence="6">
    <location>
        <begin position="93"/>
        <end position="118"/>
    </location>
</feature>
<dbReference type="NCBIfam" id="NF037997">
    <property type="entry name" value="Na_Pi_symport"/>
    <property type="match status" value="1"/>
</dbReference>
<dbReference type="GO" id="GO:0005886">
    <property type="term" value="C:plasma membrane"/>
    <property type="evidence" value="ECO:0007669"/>
    <property type="project" value="UniProtKB-SubCell"/>
</dbReference>
<dbReference type="Pfam" id="PF01895">
    <property type="entry name" value="PhoU"/>
    <property type="match status" value="1"/>
</dbReference>
<evidence type="ECO:0000256" key="4">
    <source>
        <dbReference type="ARBA" id="ARBA00022989"/>
    </source>
</evidence>
<feature type="transmembrane region" description="Helical" evidence="6">
    <location>
        <begin position="285"/>
        <end position="309"/>
    </location>
</feature>
<dbReference type="NCBIfam" id="TIGR00704">
    <property type="entry name" value="NaPi_cotrn_rel"/>
    <property type="match status" value="1"/>
</dbReference>
<feature type="transmembrane region" description="Helical" evidence="6">
    <location>
        <begin position="152"/>
        <end position="169"/>
    </location>
</feature>
<dbReference type="Pfam" id="PF02690">
    <property type="entry name" value="Na_Pi_cotrans"/>
    <property type="match status" value="2"/>
</dbReference>
<evidence type="ECO:0000256" key="6">
    <source>
        <dbReference type="SAM" id="Phobius"/>
    </source>
</evidence>
<keyword evidence="4 6" id="KW-1133">Transmembrane helix</keyword>
<dbReference type="Proteomes" id="UP000011134">
    <property type="component" value="Unassembled WGS sequence"/>
</dbReference>
<dbReference type="PANTHER" id="PTHR10010:SF46">
    <property type="entry name" value="SODIUM-DEPENDENT PHOSPHATE TRANSPORT PROTEIN 2B"/>
    <property type="match status" value="1"/>
</dbReference>
<protein>
    <submittedName>
        <fullName evidence="8">Sodium-dependent phosphate transporter</fullName>
    </submittedName>
</protein>
<gene>
    <name evidence="8" type="ORF">C942_00714</name>
</gene>
<dbReference type="PATRIC" id="fig|1056511.3.peg.2203"/>
<dbReference type="InterPro" id="IPR004633">
    <property type="entry name" value="NaPi_cotrn-rel/YqeW-like"/>
</dbReference>
<feature type="transmembrane region" description="Helical" evidence="6">
    <location>
        <begin position="216"/>
        <end position="240"/>
    </location>
</feature>
<accession>L8J9Z7</accession>
<feature type="transmembrane region" description="Helical" evidence="6">
    <location>
        <begin position="341"/>
        <end position="362"/>
    </location>
</feature>
<feature type="transmembrane region" description="Helical" evidence="6">
    <location>
        <begin position="175"/>
        <end position="195"/>
    </location>
</feature>
<feature type="domain" description="PhoU" evidence="7">
    <location>
        <begin position="398"/>
        <end position="477"/>
    </location>
</feature>
<dbReference type="AlphaFoldDB" id="L8J9Z7"/>
<dbReference type="GO" id="GO:0044341">
    <property type="term" value="P:sodium-dependent phosphate transport"/>
    <property type="evidence" value="ECO:0007669"/>
    <property type="project" value="InterPro"/>
</dbReference>
<evidence type="ECO:0000256" key="2">
    <source>
        <dbReference type="ARBA" id="ARBA00022475"/>
    </source>
</evidence>
<evidence type="ECO:0000313" key="8">
    <source>
        <dbReference type="EMBL" id="ELR65631.1"/>
    </source>
</evidence>
<keyword evidence="9" id="KW-1185">Reference proteome</keyword>
<keyword evidence="3 6" id="KW-0812">Transmembrane</keyword>
<dbReference type="GO" id="GO:0005436">
    <property type="term" value="F:sodium:phosphate symporter activity"/>
    <property type="evidence" value="ECO:0007669"/>
    <property type="project" value="InterPro"/>
</dbReference>
<comment type="caution">
    <text evidence="8">The sequence shown here is derived from an EMBL/GenBank/DDBJ whole genome shotgun (WGS) entry which is preliminary data.</text>
</comment>
<evidence type="ECO:0000256" key="1">
    <source>
        <dbReference type="ARBA" id="ARBA00004651"/>
    </source>
</evidence>